<evidence type="ECO:0000313" key="12">
    <source>
        <dbReference type="Proteomes" id="UP000030185"/>
    </source>
</evidence>
<comment type="cofactor">
    <cofactor evidence="10">
        <name>Zn(2+)</name>
        <dbReference type="ChEBI" id="CHEBI:29105"/>
    </cofactor>
</comment>
<organism evidence="11 12">
    <name type="scientific">Sporocytophaga myxococcoides</name>
    <dbReference type="NCBI Taxonomy" id="153721"/>
    <lineage>
        <taxon>Bacteria</taxon>
        <taxon>Pseudomonadati</taxon>
        <taxon>Bacteroidota</taxon>
        <taxon>Cytophagia</taxon>
        <taxon>Cytophagales</taxon>
        <taxon>Cytophagaceae</taxon>
        <taxon>Sporocytophaga</taxon>
    </lineage>
</organism>
<dbReference type="InterPro" id="IPR006543">
    <property type="entry name" value="Histidinol-phos"/>
</dbReference>
<dbReference type="GO" id="GO:0005737">
    <property type="term" value="C:cytoplasm"/>
    <property type="evidence" value="ECO:0007669"/>
    <property type="project" value="UniProtKB-SubCell"/>
</dbReference>
<dbReference type="AlphaFoldDB" id="A0A098LHN7"/>
<dbReference type="InterPro" id="IPR036412">
    <property type="entry name" value="HAD-like_sf"/>
</dbReference>
<dbReference type="EMBL" id="BBLT01000006">
    <property type="protein sequence ID" value="GAL85959.1"/>
    <property type="molecule type" value="Genomic_DNA"/>
</dbReference>
<evidence type="ECO:0000256" key="5">
    <source>
        <dbReference type="ARBA" id="ARBA00023277"/>
    </source>
</evidence>
<keyword evidence="2 7" id="KW-0963">Cytoplasm</keyword>
<feature type="binding site" evidence="10">
    <location>
        <position position="8"/>
    </location>
    <ligand>
        <name>Mg(2+)</name>
        <dbReference type="ChEBI" id="CHEBI:18420"/>
    </ligand>
</feature>
<comment type="cofactor">
    <cofactor evidence="10">
        <name>Mg(2+)</name>
        <dbReference type="ChEBI" id="CHEBI:18420"/>
    </cofactor>
</comment>
<feature type="site" description="Stabilizes the phosphoryl group" evidence="9">
    <location>
        <position position="50"/>
    </location>
</feature>
<accession>A0A098LHN7</accession>
<dbReference type="RefSeq" id="WP_045465049.1">
    <property type="nucleotide sequence ID" value="NZ_BBLT01000006.1"/>
</dbReference>
<dbReference type="InterPro" id="IPR004446">
    <property type="entry name" value="Heptose_bisP_phosphatase"/>
</dbReference>
<dbReference type="PIRSF" id="PIRSF004682">
    <property type="entry name" value="GmhB"/>
    <property type="match status" value="1"/>
</dbReference>
<feature type="active site" description="Nucleophile" evidence="8">
    <location>
        <position position="8"/>
    </location>
</feature>
<evidence type="ECO:0000256" key="9">
    <source>
        <dbReference type="PIRSR" id="PIRSR004682-3"/>
    </source>
</evidence>
<keyword evidence="10" id="KW-0862">Zinc</keyword>
<sequence length="190" mass="21573">MERAIFLDKDGTLIKDIPYNVDVKKIVVFENAFKGLKELQDMGFKVIVVTNQSGVGLGYCKEEEVKNVGDYLFTYLNRFSIRLDGYYYCPHHPGSAYPEYRRDCSCRKPKEGMILTAAADHNINLSHSWMVGDILNDVEAGSRAGCKTVLINNGNETEWLLGPYRRPDFVADNLKDALESIVDLNRKLKL</sequence>
<feature type="active site" description="Proton donor" evidence="8">
    <location>
        <position position="10"/>
    </location>
</feature>
<feature type="binding site" evidence="10">
    <location>
        <position position="133"/>
    </location>
    <ligand>
        <name>Mg(2+)</name>
        <dbReference type="ChEBI" id="CHEBI:18420"/>
    </ligand>
</feature>
<dbReference type="PANTHER" id="PTHR42891:SF1">
    <property type="entry name" value="D-GLYCERO-BETA-D-MANNO-HEPTOSE-1,7-BISPHOSPHATE 7-PHOSPHATASE"/>
    <property type="match status" value="1"/>
</dbReference>
<comment type="subcellular location">
    <subcellularLocation>
        <location evidence="1 7">Cytoplasm</location>
    </subcellularLocation>
</comment>
<evidence type="ECO:0000256" key="7">
    <source>
        <dbReference type="PIRNR" id="PIRNR004682"/>
    </source>
</evidence>
<dbReference type="Proteomes" id="UP000030185">
    <property type="component" value="Unassembled WGS sequence"/>
</dbReference>
<keyword evidence="10" id="KW-0460">Magnesium</keyword>
<comment type="similarity">
    <text evidence="7">Belongs to the gmhB family.</text>
</comment>
<reference evidence="11 12" key="1">
    <citation type="submission" date="2014-09" db="EMBL/GenBank/DDBJ databases">
        <title>Sporocytophaga myxococcoides PG-01 genome sequencing.</title>
        <authorList>
            <person name="Liu L."/>
            <person name="Gao P.J."/>
            <person name="Chen G.J."/>
            <person name="Wang L.S."/>
        </authorList>
    </citation>
    <scope>NUCLEOTIDE SEQUENCE [LARGE SCALE GENOMIC DNA]</scope>
    <source>
        <strain evidence="11 12">PG-01</strain>
    </source>
</reference>
<evidence type="ECO:0000256" key="6">
    <source>
        <dbReference type="ARBA" id="ARBA00031828"/>
    </source>
</evidence>
<protein>
    <recommendedName>
        <fullName evidence="6 7">D,D-heptose 1,7-bisphosphate phosphatase</fullName>
        <ecNumber evidence="7">3.1.3.-</ecNumber>
    </recommendedName>
</protein>
<dbReference type="GO" id="GO:0005975">
    <property type="term" value="P:carbohydrate metabolic process"/>
    <property type="evidence" value="ECO:0007669"/>
    <property type="project" value="InterPro"/>
</dbReference>
<dbReference type="STRING" id="153721.MYP_3188"/>
<feature type="binding site" evidence="10">
    <location>
        <position position="91"/>
    </location>
    <ligand>
        <name>Zn(2+)</name>
        <dbReference type="ChEBI" id="CHEBI:29105"/>
    </ligand>
</feature>
<comment type="caution">
    <text evidence="11">The sequence shown here is derived from an EMBL/GenBank/DDBJ whole genome shotgun (WGS) entry which is preliminary data.</text>
</comment>
<keyword evidence="4 7" id="KW-0378">Hydrolase</keyword>
<dbReference type="NCBIfam" id="TIGR01662">
    <property type="entry name" value="HAD-SF-IIIA"/>
    <property type="match status" value="1"/>
</dbReference>
<feature type="binding site" evidence="10">
    <location>
        <position position="89"/>
    </location>
    <ligand>
        <name>Zn(2+)</name>
        <dbReference type="ChEBI" id="CHEBI:29105"/>
    </ligand>
</feature>
<evidence type="ECO:0000256" key="4">
    <source>
        <dbReference type="ARBA" id="ARBA00022801"/>
    </source>
</evidence>
<evidence type="ECO:0000256" key="3">
    <source>
        <dbReference type="ARBA" id="ARBA00022723"/>
    </source>
</evidence>
<feature type="binding site" evidence="10">
    <location>
        <position position="106"/>
    </location>
    <ligand>
        <name>Zn(2+)</name>
        <dbReference type="ChEBI" id="CHEBI:29105"/>
    </ligand>
</feature>
<dbReference type="SUPFAM" id="SSF56784">
    <property type="entry name" value="HAD-like"/>
    <property type="match status" value="1"/>
</dbReference>
<gene>
    <name evidence="11" type="ORF">MYP_3188</name>
</gene>
<keyword evidence="5 7" id="KW-0119">Carbohydrate metabolism</keyword>
<dbReference type="OrthoDB" id="9813880at2"/>
<dbReference type="NCBIfam" id="TIGR01656">
    <property type="entry name" value="Histidinol-ppas"/>
    <property type="match status" value="1"/>
</dbReference>
<dbReference type="InterPro" id="IPR023214">
    <property type="entry name" value="HAD_sf"/>
</dbReference>
<dbReference type="CDD" id="cd07503">
    <property type="entry name" value="HAD_HisB-N"/>
    <property type="match status" value="1"/>
</dbReference>
<feature type="binding site" evidence="10">
    <location>
        <position position="104"/>
    </location>
    <ligand>
        <name>Zn(2+)</name>
        <dbReference type="ChEBI" id="CHEBI:29105"/>
    </ligand>
</feature>
<feature type="site" description="Contributes to substrate recognition" evidence="9">
    <location>
        <position position="107"/>
    </location>
</feature>
<keyword evidence="12" id="KW-1185">Reference proteome</keyword>
<dbReference type="Pfam" id="PF13242">
    <property type="entry name" value="Hydrolase_like"/>
    <property type="match status" value="1"/>
</dbReference>
<feature type="binding site" evidence="10">
    <location>
        <position position="10"/>
    </location>
    <ligand>
        <name>Mg(2+)</name>
        <dbReference type="ChEBI" id="CHEBI:18420"/>
    </ligand>
</feature>
<evidence type="ECO:0000256" key="2">
    <source>
        <dbReference type="ARBA" id="ARBA00022490"/>
    </source>
</evidence>
<evidence type="ECO:0000256" key="10">
    <source>
        <dbReference type="PIRSR" id="PIRSR004682-4"/>
    </source>
</evidence>
<evidence type="ECO:0000313" key="11">
    <source>
        <dbReference type="EMBL" id="GAL85959.1"/>
    </source>
</evidence>
<dbReference type="GO" id="GO:0016791">
    <property type="term" value="F:phosphatase activity"/>
    <property type="evidence" value="ECO:0007669"/>
    <property type="project" value="InterPro"/>
</dbReference>
<name>A0A098LHN7_9BACT</name>
<dbReference type="InterPro" id="IPR006549">
    <property type="entry name" value="HAD-SF_hydro_IIIA"/>
</dbReference>
<proteinExistence type="inferred from homology"/>
<dbReference type="Gene3D" id="3.40.50.1000">
    <property type="entry name" value="HAD superfamily/HAD-like"/>
    <property type="match status" value="1"/>
</dbReference>
<dbReference type="EC" id="3.1.3.-" evidence="7"/>
<feature type="site" description="Stabilizes the phosphoryl group" evidence="9">
    <location>
        <position position="108"/>
    </location>
</feature>
<evidence type="ECO:0000256" key="8">
    <source>
        <dbReference type="PIRSR" id="PIRSR004682-1"/>
    </source>
</evidence>
<evidence type="ECO:0000256" key="1">
    <source>
        <dbReference type="ARBA" id="ARBA00004496"/>
    </source>
</evidence>
<dbReference type="GO" id="GO:0046872">
    <property type="term" value="F:metal ion binding"/>
    <property type="evidence" value="ECO:0007669"/>
    <property type="project" value="UniProtKB-KW"/>
</dbReference>
<dbReference type="eggNOG" id="COG0241">
    <property type="taxonomic scope" value="Bacteria"/>
</dbReference>
<dbReference type="PANTHER" id="PTHR42891">
    <property type="entry name" value="D-GLYCERO-BETA-D-MANNO-HEPTOSE-1,7-BISPHOSPHATE 7-PHOSPHATASE"/>
    <property type="match status" value="1"/>
</dbReference>
<keyword evidence="3 10" id="KW-0479">Metal-binding</keyword>